<keyword evidence="1" id="KW-0812">Transmembrane</keyword>
<reference evidence="2 3" key="1">
    <citation type="submission" date="2018-03" db="EMBL/GenBank/DDBJ databases">
        <title>First report of an OXA-48+CTX-M-M-producing Kluyvera ascorbata clone recovered from patients admitted in a University Hospital in Madrid, Spain.</title>
        <authorList>
            <person name="Hernandez-Garcia M."/>
            <person name="Leon-Sampedro R."/>
            <person name="Perez-Viso B."/>
            <person name="Morosini M.I."/>
            <person name="Lopez-Fresnena N."/>
            <person name="Coque T.M."/>
            <person name="Bonten M."/>
            <person name="Malhotra-Kumar S."/>
            <person name="Ruiz-Garbajosa P."/>
            <person name="Canton R."/>
        </authorList>
    </citation>
    <scope>NUCLEOTIDE SEQUENCE [LARGE SCALE GENOMIC DNA]</scope>
    <source>
        <strain evidence="2 3">KA2</strain>
    </source>
</reference>
<dbReference type="EMBL" id="PYHO01000034">
    <property type="protein sequence ID" value="PSR44380.1"/>
    <property type="molecule type" value="Genomic_DNA"/>
</dbReference>
<gene>
    <name evidence="2" type="ORF">C8256_23630</name>
</gene>
<keyword evidence="1" id="KW-1133">Transmembrane helix</keyword>
<sequence>MSTLDALAALAFCLCGLFYICHTGRAIQTGVFIGWYKGSYEKYYIYRAKEPWNFYFNVIGMAVIGALLFAIGVVIFDESLQVFLYMRSLSV</sequence>
<feature type="transmembrane region" description="Helical" evidence="1">
    <location>
        <begin position="54"/>
        <end position="76"/>
    </location>
</feature>
<keyword evidence="1" id="KW-0472">Membrane</keyword>
<evidence type="ECO:0000313" key="3">
    <source>
        <dbReference type="Proteomes" id="UP000240892"/>
    </source>
</evidence>
<accession>A0A2T2XVP3</accession>
<dbReference type="RefSeq" id="WP_106930817.1">
    <property type="nucleotide sequence ID" value="NZ_CABMMU010000034.1"/>
</dbReference>
<dbReference type="Proteomes" id="UP000240892">
    <property type="component" value="Unassembled WGS sequence"/>
</dbReference>
<keyword evidence="3" id="KW-1185">Reference proteome</keyword>
<name>A0A2T2XVP3_9ENTR</name>
<comment type="caution">
    <text evidence="2">The sequence shown here is derived from an EMBL/GenBank/DDBJ whole genome shotgun (WGS) entry which is preliminary data.</text>
</comment>
<protein>
    <submittedName>
        <fullName evidence="2">Uncharacterized protein</fullName>
    </submittedName>
</protein>
<evidence type="ECO:0000313" key="2">
    <source>
        <dbReference type="EMBL" id="PSR44380.1"/>
    </source>
</evidence>
<organism evidence="2 3">
    <name type="scientific">Kluyvera genomosp. 2</name>
    <dbReference type="NCBI Taxonomy" id="2774054"/>
    <lineage>
        <taxon>Bacteria</taxon>
        <taxon>Pseudomonadati</taxon>
        <taxon>Pseudomonadota</taxon>
        <taxon>Gammaproteobacteria</taxon>
        <taxon>Enterobacterales</taxon>
        <taxon>Enterobacteriaceae</taxon>
        <taxon>Kluyvera</taxon>
    </lineage>
</organism>
<evidence type="ECO:0000256" key="1">
    <source>
        <dbReference type="SAM" id="Phobius"/>
    </source>
</evidence>
<proteinExistence type="predicted"/>
<dbReference type="AlphaFoldDB" id="A0A2T2XVP3"/>